<protein>
    <recommendedName>
        <fullName evidence="8">Aminotransferase</fullName>
    </recommendedName>
</protein>
<feature type="modified residue" description="N6-(pyridoxal phosphate)lysine" evidence="4">
    <location>
        <position position="187"/>
    </location>
</feature>
<dbReference type="AlphaFoldDB" id="Q7VK21"/>
<dbReference type="Pfam" id="PF01041">
    <property type="entry name" value="DegT_DnrJ_EryC1"/>
    <property type="match status" value="1"/>
</dbReference>
<dbReference type="CDD" id="cd00616">
    <property type="entry name" value="AHBA_syn"/>
    <property type="match status" value="1"/>
</dbReference>
<dbReference type="GO" id="GO:0000271">
    <property type="term" value="P:polysaccharide biosynthetic process"/>
    <property type="evidence" value="ECO:0007669"/>
    <property type="project" value="TreeGrafter"/>
</dbReference>
<dbReference type="GO" id="GO:0030170">
    <property type="term" value="F:pyridoxal phosphate binding"/>
    <property type="evidence" value="ECO:0007669"/>
    <property type="project" value="TreeGrafter"/>
</dbReference>
<keyword evidence="7" id="KW-1185">Reference proteome</keyword>
<dbReference type="PANTHER" id="PTHR30244">
    <property type="entry name" value="TRANSAMINASE"/>
    <property type="match status" value="1"/>
</dbReference>
<gene>
    <name evidence="6" type="ordered locus">HH_0071</name>
</gene>
<dbReference type="InterPro" id="IPR015422">
    <property type="entry name" value="PyrdxlP-dep_Trfase_small"/>
</dbReference>
<dbReference type="InterPro" id="IPR015421">
    <property type="entry name" value="PyrdxlP-dep_Trfase_major"/>
</dbReference>
<dbReference type="Gene3D" id="3.40.640.10">
    <property type="entry name" value="Type I PLP-dependent aspartate aminotransferase-like (Major domain)"/>
    <property type="match status" value="1"/>
</dbReference>
<dbReference type="eggNOG" id="COG0399">
    <property type="taxonomic scope" value="Bacteria"/>
</dbReference>
<dbReference type="HOGENOM" id="CLU_033332_6_0_7"/>
<dbReference type="Gene3D" id="3.90.1150.10">
    <property type="entry name" value="Aspartate Aminotransferase, domain 1"/>
    <property type="match status" value="1"/>
</dbReference>
<feature type="active site" description="Proton acceptor" evidence="3">
    <location>
        <position position="187"/>
    </location>
</feature>
<organism evidence="6 7">
    <name type="scientific">Helicobacter hepaticus (strain ATCC 51449 / 3B1)</name>
    <dbReference type="NCBI Taxonomy" id="235279"/>
    <lineage>
        <taxon>Bacteria</taxon>
        <taxon>Pseudomonadati</taxon>
        <taxon>Campylobacterota</taxon>
        <taxon>Epsilonproteobacteria</taxon>
        <taxon>Campylobacterales</taxon>
        <taxon>Helicobacteraceae</taxon>
        <taxon>Helicobacter</taxon>
    </lineage>
</organism>
<dbReference type="KEGG" id="hhe:HH_0071"/>
<dbReference type="SUPFAM" id="SSF53383">
    <property type="entry name" value="PLP-dependent transferases"/>
    <property type="match status" value="1"/>
</dbReference>
<evidence type="ECO:0000256" key="1">
    <source>
        <dbReference type="ARBA" id="ARBA00022898"/>
    </source>
</evidence>
<evidence type="ECO:0000313" key="6">
    <source>
        <dbReference type="EMBL" id="AAP76668.1"/>
    </source>
</evidence>
<dbReference type="InterPro" id="IPR015424">
    <property type="entry name" value="PyrdxlP-dep_Trfase"/>
</dbReference>
<evidence type="ECO:0000256" key="5">
    <source>
        <dbReference type="RuleBase" id="RU004508"/>
    </source>
</evidence>
<comment type="similarity">
    <text evidence="2 5">Belongs to the DegT/DnrJ/EryC1 family.</text>
</comment>
<dbReference type="GO" id="GO:0008483">
    <property type="term" value="F:transaminase activity"/>
    <property type="evidence" value="ECO:0007669"/>
    <property type="project" value="TreeGrafter"/>
</dbReference>
<dbReference type="Proteomes" id="UP000002495">
    <property type="component" value="Chromosome"/>
</dbReference>
<proteinExistence type="inferred from homology"/>
<reference evidence="6 7" key="1">
    <citation type="journal article" date="2003" name="Proc. Natl. Acad. Sci. U.S.A.">
        <title>The complete genome sequence of the carcinogenic bacterium Helicobacter hepaticus.</title>
        <authorList>
            <person name="Suerbaum S."/>
            <person name="Josenhans C."/>
            <person name="Sterzenbach T."/>
            <person name="Drescher B."/>
            <person name="Brandt P."/>
            <person name="Bell M."/>
            <person name="Droege M."/>
            <person name="Fartmann B."/>
            <person name="Fischer H.-P."/>
            <person name="Ge Z."/>
            <person name="Hoerster A."/>
            <person name="Holland R."/>
            <person name="Klein K."/>
            <person name="Koenig J."/>
            <person name="Macko L."/>
            <person name="Mendz G.L."/>
            <person name="Nyakatura G."/>
            <person name="Schauer D.B."/>
            <person name="Shen Z."/>
            <person name="Weber J."/>
            <person name="Frosch M."/>
            <person name="Fox J.G."/>
        </authorList>
    </citation>
    <scope>NUCLEOTIDE SEQUENCE [LARGE SCALE GENOMIC DNA]</scope>
    <source>
        <strain evidence="7">ATCC 51449 / 3B1</strain>
    </source>
</reference>
<evidence type="ECO:0000256" key="4">
    <source>
        <dbReference type="PIRSR" id="PIRSR000390-2"/>
    </source>
</evidence>
<dbReference type="PIRSF" id="PIRSF000390">
    <property type="entry name" value="PLP_StrS"/>
    <property type="match status" value="1"/>
</dbReference>
<sequence>MQMVPFLDVKAINQRLSAEMESAFCEVLESGWYVLGEQGKAFEREFSAYCGTNYCVGCANGLDALRLSIKAFGFGVGDEIIVPANTYIASILAITDNGCTPVLVEPSLKTYNIDVDLIEERITPKTKAILVVHLYGQAVEMQKVWDLAQKYDLKIIEDSAQAHGAIYQGKRVGSLGDVSGFSFFPGKNLGALGDGGCVVTNDEALAQRIRALGNYGSHIKYENLYAGLNSRLDEVQAAFLRLKLKILDEDNKRRQEIARVYREQIQNERIILPQVQSEEGAVWHLFVVRTKNRARLQEHLSQSGIQTLIHYPIPPHKQQAYKQYNHLNLPITERIHKEVLSLPISPVMSDEQVGIVIDAVNAFKE</sequence>
<name>Q7VK21_HELHP</name>
<evidence type="ECO:0000256" key="3">
    <source>
        <dbReference type="PIRSR" id="PIRSR000390-1"/>
    </source>
</evidence>
<dbReference type="EMBL" id="AE017125">
    <property type="protein sequence ID" value="AAP76668.1"/>
    <property type="molecule type" value="Genomic_DNA"/>
</dbReference>
<accession>Q7VK21</accession>
<evidence type="ECO:0008006" key="8">
    <source>
        <dbReference type="Google" id="ProtNLM"/>
    </source>
</evidence>
<dbReference type="InterPro" id="IPR000653">
    <property type="entry name" value="DegT/StrS_aminotransferase"/>
</dbReference>
<evidence type="ECO:0000256" key="2">
    <source>
        <dbReference type="ARBA" id="ARBA00037999"/>
    </source>
</evidence>
<keyword evidence="1 4" id="KW-0663">Pyridoxal phosphate</keyword>
<dbReference type="PANTHER" id="PTHR30244:SF36">
    <property type="entry name" value="3-OXO-GLUCOSE-6-PHOSPHATE:GLUTAMATE AMINOTRANSFERASE"/>
    <property type="match status" value="1"/>
</dbReference>
<dbReference type="STRING" id="235279.HH_0071"/>
<evidence type="ECO:0000313" key="7">
    <source>
        <dbReference type="Proteomes" id="UP000002495"/>
    </source>
</evidence>